<protein>
    <submittedName>
        <fullName evidence="1">Uncharacterized protein</fullName>
    </submittedName>
</protein>
<dbReference type="EMBL" id="JACHHY010000014">
    <property type="protein sequence ID" value="MBB5019138.1"/>
    <property type="molecule type" value="Genomic_DNA"/>
</dbReference>
<name>A0A840MKF7_9PROT</name>
<sequence>MPLLIDEIITDVTVEPAGNSTQQAQRPAQPWRSQANLQAMQAVLQQDECRTSAWGNED</sequence>
<accession>A0A840MKF7</accession>
<dbReference type="RefSeq" id="WP_184039475.1">
    <property type="nucleotide sequence ID" value="NZ_JACHHY010000014.1"/>
</dbReference>
<dbReference type="AlphaFoldDB" id="A0A840MKF7"/>
<evidence type="ECO:0000313" key="1">
    <source>
        <dbReference type="EMBL" id="MBB5019138.1"/>
    </source>
</evidence>
<keyword evidence="2" id="KW-1185">Reference proteome</keyword>
<comment type="caution">
    <text evidence="1">The sequence shown here is derived from an EMBL/GenBank/DDBJ whole genome shotgun (WGS) entry which is preliminary data.</text>
</comment>
<reference evidence="1 2" key="1">
    <citation type="submission" date="2020-08" db="EMBL/GenBank/DDBJ databases">
        <title>Genomic Encyclopedia of Type Strains, Phase IV (KMG-IV): sequencing the most valuable type-strain genomes for metagenomic binning, comparative biology and taxonomic classification.</title>
        <authorList>
            <person name="Goeker M."/>
        </authorList>
    </citation>
    <scope>NUCLEOTIDE SEQUENCE [LARGE SCALE GENOMIC DNA]</scope>
    <source>
        <strain evidence="1 2">DSM 27165</strain>
    </source>
</reference>
<dbReference type="Proteomes" id="UP000575898">
    <property type="component" value="Unassembled WGS sequence"/>
</dbReference>
<evidence type="ECO:0000313" key="2">
    <source>
        <dbReference type="Proteomes" id="UP000575898"/>
    </source>
</evidence>
<proteinExistence type="predicted"/>
<gene>
    <name evidence="1" type="ORF">HNQ59_002436</name>
</gene>
<organism evidence="1 2">
    <name type="scientific">Chitinivorax tropicus</name>
    <dbReference type="NCBI Taxonomy" id="714531"/>
    <lineage>
        <taxon>Bacteria</taxon>
        <taxon>Pseudomonadati</taxon>
        <taxon>Pseudomonadota</taxon>
        <taxon>Betaproteobacteria</taxon>
        <taxon>Chitinivorax</taxon>
    </lineage>
</organism>